<evidence type="ECO:0000313" key="2">
    <source>
        <dbReference type="Proteomes" id="UP000005496"/>
    </source>
</evidence>
<protein>
    <recommendedName>
        <fullName evidence="3">Rho termination factor N-terminal domain-containing protein</fullName>
    </recommendedName>
</protein>
<reference evidence="1" key="1">
    <citation type="submission" date="2010-05" db="EMBL/GenBank/DDBJ databases">
        <title>The draft genome of Desulfonatronospira thiodismutans ASO3-1.</title>
        <authorList>
            <consortium name="US DOE Joint Genome Institute (JGI-PGF)"/>
            <person name="Lucas S."/>
            <person name="Copeland A."/>
            <person name="Lapidus A."/>
            <person name="Cheng J.-F."/>
            <person name="Bruce D."/>
            <person name="Goodwin L."/>
            <person name="Pitluck S."/>
            <person name="Chertkov O."/>
            <person name="Brettin T."/>
            <person name="Detter J.C."/>
            <person name="Han C."/>
            <person name="Land M.L."/>
            <person name="Hauser L."/>
            <person name="Kyrpides N."/>
            <person name="Mikhailova N."/>
            <person name="Muyzer G."/>
            <person name="Woyke T."/>
        </authorList>
    </citation>
    <scope>NUCLEOTIDE SEQUENCE [LARGE SCALE GENOMIC DNA]</scope>
    <source>
        <strain evidence="1">ASO3-1</strain>
    </source>
</reference>
<dbReference type="OrthoDB" id="5471852at2"/>
<evidence type="ECO:0000313" key="1">
    <source>
        <dbReference type="EMBL" id="EFI33245.1"/>
    </source>
</evidence>
<accession>D6SRC9</accession>
<organism evidence="1 2">
    <name type="scientific">Desulfonatronospira thiodismutans ASO3-1</name>
    <dbReference type="NCBI Taxonomy" id="555779"/>
    <lineage>
        <taxon>Bacteria</taxon>
        <taxon>Pseudomonadati</taxon>
        <taxon>Thermodesulfobacteriota</taxon>
        <taxon>Desulfovibrionia</taxon>
        <taxon>Desulfovibrionales</taxon>
        <taxon>Desulfonatronovibrionaceae</taxon>
        <taxon>Desulfonatronospira</taxon>
    </lineage>
</organism>
<gene>
    <name evidence="1" type="ORF">Dthio_PD0571</name>
</gene>
<comment type="caution">
    <text evidence="1">The sequence shown here is derived from an EMBL/GenBank/DDBJ whole genome shotgun (WGS) entry which is preliminary data.</text>
</comment>
<dbReference type="eggNOG" id="ENOG5033IDE">
    <property type="taxonomic scope" value="Bacteria"/>
</dbReference>
<sequence>MSEEINLELKKPLDKMTAKELRQLCIDKIPQISGASGMSKEELLSSIKEVLGMSQEEGGKSGAYKDQIKSLKARMKELQEQRLNLPKSRRRERDVLRKKIHDLRKNTRRLSAV</sequence>
<dbReference type="RefSeq" id="WP_008870603.1">
    <property type="nucleotide sequence ID" value="NZ_ACJN02000003.1"/>
</dbReference>
<dbReference type="AlphaFoldDB" id="D6SRC9"/>
<dbReference type="EMBL" id="ACJN02000003">
    <property type="protein sequence ID" value="EFI33245.1"/>
    <property type="molecule type" value="Genomic_DNA"/>
</dbReference>
<proteinExistence type="predicted"/>
<keyword evidence="2" id="KW-1185">Reference proteome</keyword>
<evidence type="ECO:0008006" key="3">
    <source>
        <dbReference type="Google" id="ProtNLM"/>
    </source>
</evidence>
<dbReference type="Proteomes" id="UP000005496">
    <property type="component" value="Unassembled WGS sequence"/>
</dbReference>
<name>D6SRC9_9BACT</name>